<keyword evidence="4 6" id="KW-1133">Transmembrane helix</keyword>
<name>A0A3B0XHC0_9ZZZZ</name>
<sequence length="362" mass="40126">FYNNKSNLSFSRERLADVITAYKNKDKKKAYKYAVEAYLEGFELVEQNINAFDKALRLEIEIAMTGLRNKIRNDASLEIIENDIAFINEKLLIADEILSSKSLSGEAAFAGAFFILLREGLEALLIVAALAAFLVRTNRKDGLRYIHIGWISALILGIFTWWASISLVNISGASREITEGVAAIVATLVLLYVGFWMHDKSSAAKWKKFIDDSMHKALTSGTLWTLTGLSFIAVYREAFETILFYQALWAQTNEAGQTMALSGFVSAVAALAVLGWLIMRYSVRLPLRQFFAVTGGLMFFLAIIFAGKGIAALQEAGVMISSPVNFVRIDLLGIYPNLQGLLVQLGLIILAVILWNRKTKSA</sequence>
<dbReference type="PANTHER" id="PTHR31632:SF2">
    <property type="entry name" value="PLASMA MEMBRANE IRON PERMEASE"/>
    <property type="match status" value="1"/>
</dbReference>
<evidence type="ECO:0000256" key="5">
    <source>
        <dbReference type="ARBA" id="ARBA00023136"/>
    </source>
</evidence>
<dbReference type="GO" id="GO:0015093">
    <property type="term" value="F:ferrous iron transmembrane transporter activity"/>
    <property type="evidence" value="ECO:0007669"/>
    <property type="project" value="TreeGrafter"/>
</dbReference>
<feature type="transmembrane region" description="Helical" evidence="6">
    <location>
        <begin position="255"/>
        <end position="278"/>
    </location>
</feature>
<dbReference type="GO" id="GO:0033573">
    <property type="term" value="C:high-affinity iron permease complex"/>
    <property type="evidence" value="ECO:0007669"/>
    <property type="project" value="InterPro"/>
</dbReference>
<organism evidence="7">
    <name type="scientific">hydrothermal vent metagenome</name>
    <dbReference type="NCBI Taxonomy" id="652676"/>
    <lineage>
        <taxon>unclassified sequences</taxon>
        <taxon>metagenomes</taxon>
        <taxon>ecological metagenomes</taxon>
    </lineage>
</organism>
<proteinExistence type="inferred from homology"/>
<comment type="similarity">
    <text evidence="2">Belongs to the oxidase-dependent Fe transporter (OFeT) (TC 9.A.10.1) family.</text>
</comment>
<feature type="transmembrane region" description="Helical" evidence="6">
    <location>
        <begin position="217"/>
        <end position="235"/>
    </location>
</feature>
<reference evidence="7" key="1">
    <citation type="submission" date="2018-06" db="EMBL/GenBank/DDBJ databases">
        <authorList>
            <person name="Zhirakovskaya E."/>
        </authorList>
    </citation>
    <scope>NUCLEOTIDE SEQUENCE</scope>
</reference>
<gene>
    <name evidence="7" type="ORF">MNBD_GAMMA07-192</name>
</gene>
<dbReference type="EMBL" id="UOFF01000158">
    <property type="protein sequence ID" value="VAW56006.1"/>
    <property type="molecule type" value="Genomic_DNA"/>
</dbReference>
<feature type="transmembrane region" description="Helical" evidence="6">
    <location>
        <begin position="108"/>
        <end position="133"/>
    </location>
</feature>
<evidence type="ECO:0008006" key="8">
    <source>
        <dbReference type="Google" id="ProtNLM"/>
    </source>
</evidence>
<evidence type="ECO:0000256" key="1">
    <source>
        <dbReference type="ARBA" id="ARBA00004141"/>
    </source>
</evidence>
<keyword evidence="3 6" id="KW-0812">Transmembrane</keyword>
<feature type="transmembrane region" description="Helical" evidence="6">
    <location>
        <begin position="334"/>
        <end position="355"/>
    </location>
</feature>
<feature type="non-terminal residue" evidence="7">
    <location>
        <position position="1"/>
    </location>
</feature>
<feature type="transmembrane region" description="Helical" evidence="6">
    <location>
        <begin position="145"/>
        <end position="165"/>
    </location>
</feature>
<accession>A0A3B0XHC0</accession>
<keyword evidence="5 6" id="KW-0472">Membrane</keyword>
<dbReference type="PANTHER" id="PTHR31632">
    <property type="entry name" value="IRON TRANSPORTER FTH1"/>
    <property type="match status" value="1"/>
</dbReference>
<feature type="transmembrane region" description="Helical" evidence="6">
    <location>
        <begin position="177"/>
        <end position="196"/>
    </location>
</feature>
<dbReference type="Pfam" id="PF03239">
    <property type="entry name" value="FTR1"/>
    <property type="match status" value="1"/>
</dbReference>
<evidence type="ECO:0000256" key="4">
    <source>
        <dbReference type="ARBA" id="ARBA00022989"/>
    </source>
</evidence>
<feature type="transmembrane region" description="Helical" evidence="6">
    <location>
        <begin position="290"/>
        <end position="314"/>
    </location>
</feature>
<comment type="subcellular location">
    <subcellularLocation>
        <location evidence="1">Membrane</location>
        <topology evidence="1">Multi-pass membrane protein</topology>
    </subcellularLocation>
</comment>
<dbReference type="InterPro" id="IPR004923">
    <property type="entry name" value="FTR1/Fip1/EfeU"/>
</dbReference>
<evidence type="ECO:0000313" key="7">
    <source>
        <dbReference type="EMBL" id="VAW56006.1"/>
    </source>
</evidence>
<evidence type="ECO:0000256" key="2">
    <source>
        <dbReference type="ARBA" id="ARBA00008333"/>
    </source>
</evidence>
<protein>
    <recommendedName>
        <fullName evidence="8">High-affinity iron permease</fullName>
    </recommendedName>
</protein>
<evidence type="ECO:0000256" key="3">
    <source>
        <dbReference type="ARBA" id="ARBA00022692"/>
    </source>
</evidence>
<dbReference type="AlphaFoldDB" id="A0A3B0XHC0"/>
<evidence type="ECO:0000256" key="6">
    <source>
        <dbReference type="SAM" id="Phobius"/>
    </source>
</evidence>